<feature type="transmembrane region" description="Helical" evidence="7">
    <location>
        <begin position="63"/>
        <end position="81"/>
    </location>
</feature>
<comment type="subcellular location">
    <subcellularLocation>
        <location evidence="1">Cell membrane</location>
        <topology evidence="1">Multi-pass membrane protein</topology>
    </subcellularLocation>
</comment>
<dbReference type="GO" id="GO:0005886">
    <property type="term" value="C:plasma membrane"/>
    <property type="evidence" value="ECO:0007669"/>
    <property type="project" value="UniProtKB-SubCell"/>
</dbReference>
<keyword evidence="6 7" id="KW-0472">Membrane</keyword>
<dbReference type="Pfam" id="PF04632">
    <property type="entry name" value="FUSC"/>
    <property type="match status" value="1"/>
</dbReference>
<feature type="transmembrane region" description="Helical" evidence="7">
    <location>
        <begin position="115"/>
        <end position="136"/>
    </location>
</feature>
<reference evidence="8 9" key="1">
    <citation type="submission" date="2017-11" db="EMBL/GenBank/DDBJ databases">
        <authorList>
            <person name="Han C.G."/>
        </authorList>
    </citation>
    <scope>NUCLEOTIDE SEQUENCE [LARGE SCALE GENOMIC DNA]</scope>
    <source>
        <strain evidence="8 9">A5</strain>
    </source>
</reference>
<evidence type="ECO:0000256" key="1">
    <source>
        <dbReference type="ARBA" id="ARBA00004651"/>
    </source>
</evidence>
<dbReference type="EMBL" id="PICB01003071">
    <property type="protein sequence ID" value="PLP36467.1"/>
    <property type="molecule type" value="Genomic_DNA"/>
</dbReference>
<feature type="transmembrane region" description="Helical" evidence="7">
    <location>
        <begin position="87"/>
        <end position="108"/>
    </location>
</feature>
<evidence type="ECO:0000256" key="2">
    <source>
        <dbReference type="ARBA" id="ARBA00022448"/>
    </source>
</evidence>
<reference evidence="8 9" key="2">
    <citation type="submission" date="2018-01" db="EMBL/GenBank/DDBJ databases">
        <title>Genomic study of Klebsiella pneumoniae.</title>
        <authorList>
            <person name="Yang Y."/>
            <person name="Bicalho R."/>
        </authorList>
    </citation>
    <scope>NUCLEOTIDE SEQUENCE [LARGE SCALE GENOMIC DNA]</scope>
    <source>
        <strain evidence="8 9">A5</strain>
    </source>
</reference>
<dbReference type="AlphaFoldDB" id="A0A2N5A3J6"/>
<keyword evidence="2" id="KW-0813">Transport</keyword>
<keyword evidence="4 7" id="KW-0812">Transmembrane</keyword>
<evidence type="ECO:0000313" key="8">
    <source>
        <dbReference type="EMBL" id="PLP36467.1"/>
    </source>
</evidence>
<evidence type="ECO:0000256" key="3">
    <source>
        <dbReference type="ARBA" id="ARBA00022475"/>
    </source>
</evidence>
<feature type="non-terminal residue" evidence="8">
    <location>
        <position position="179"/>
    </location>
</feature>
<dbReference type="PANTHER" id="PTHR30509:SF9">
    <property type="entry name" value="MULTIDRUG RESISTANCE PROTEIN MDTO"/>
    <property type="match status" value="1"/>
</dbReference>
<keyword evidence="5 7" id="KW-1133">Transmembrane helix</keyword>
<accession>A0A2N5A3J6</accession>
<organism evidence="8 9">
    <name type="scientific">Klebsiella variicola</name>
    <dbReference type="NCBI Taxonomy" id="244366"/>
    <lineage>
        <taxon>Bacteria</taxon>
        <taxon>Pseudomonadati</taxon>
        <taxon>Pseudomonadota</taxon>
        <taxon>Gammaproteobacteria</taxon>
        <taxon>Enterobacterales</taxon>
        <taxon>Enterobacteriaceae</taxon>
        <taxon>Klebsiella/Raoultella group</taxon>
        <taxon>Klebsiella</taxon>
        <taxon>Klebsiella pneumoniae complex</taxon>
    </lineage>
</organism>
<dbReference type="InterPro" id="IPR006726">
    <property type="entry name" value="PHBA_efflux_AaeB/fusaric-R"/>
</dbReference>
<name>A0A2N5A3J6_KLEVA</name>
<evidence type="ECO:0000256" key="4">
    <source>
        <dbReference type="ARBA" id="ARBA00022692"/>
    </source>
</evidence>
<protein>
    <submittedName>
        <fullName evidence="8">FUSC family protein</fullName>
    </submittedName>
</protein>
<evidence type="ECO:0000256" key="5">
    <source>
        <dbReference type="ARBA" id="ARBA00022989"/>
    </source>
</evidence>
<evidence type="ECO:0000313" key="9">
    <source>
        <dbReference type="Proteomes" id="UP000234473"/>
    </source>
</evidence>
<proteinExistence type="predicted"/>
<dbReference type="GO" id="GO:0022857">
    <property type="term" value="F:transmembrane transporter activity"/>
    <property type="evidence" value="ECO:0007669"/>
    <property type="project" value="InterPro"/>
</dbReference>
<feature type="transmembrane region" description="Helical" evidence="7">
    <location>
        <begin position="142"/>
        <end position="164"/>
    </location>
</feature>
<evidence type="ECO:0000256" key="7">
    <source>
        <dbReference type="SAM" id="Phobius"/>
    </source>
</evidence>
<dbReference type="PANTHER" id="PTHR30509">
    <property type="entry name" value="P-HYDROXYBENZOIC ACID EFFLUX PUMP SUBUNIT-RELATED"/>
    <property type="match status" value="1"/>
</dbReference>
<dbReference type="Proteomes" id="UP000234473">
    <property type="component" value="Unassembled WGS sequence"/>
</dbReference>
<sequence>MPQSTSAVLRSDAQAILFSAKSFAAAMLAYYLALSIGLQRPSWAIITVYIVSQTSVGASLSRSVYRLVGTLVGAAATVFIVPTFVNQPILCSAMLGLWIAGCLCLSLLERTPRGYAFLLAGYTASLIGFPAVSVPGTIFDLAVIRVEEIAIGILCAGLIHRFVLPVRIAGRFNSTLAQT</sequence>
<keyword evidence="3" id="KW-1003">Cell membrane</keyword>
<gene>
    <name evidence="8" type="ORF">CWM98_36325</name>
</gene>
<comment type="caution">
    <text evidence="8">The sequence shown here is derived from an EMBL/GenBank/DDBJ whole genome shotgun (WGS) entry which is preliminary data.</text>
</comment>
<evidence type="ECO:0000256" key="6">
    <source>
        <dbReference type="ARBA" id="ARBA00023136"/>
    </source>
</evidence>